<evidence type="ECO:0000313" key="3">
    <source>
        <dbReference type="EMBL" id="RQM37799.1"/>
    </source>
</evidence>
<dbReference type="PANTHER" id="PTHR40278:SF1">
    <property type="entry name" value="DNA UTILIZATION PROTEIN HOFN"/>
    <property type="match status" value="1"/>
</dbReference>
<dbReference type="Pfam" id="PF05137">
    <property type="entry name" value="PilN"/>
    <property type="match status" value="1"/>
</dbReference>
<dbReference type="InterPro" id="IPR007813">
    <property type="entry name" value="PilN"/>
</dbReference>
<keyword evidence="1" id="KW-0175">Coiled coil</keyword>
<dbReference type="EMBL" id="RHHM01000009">
    <property type="protein sequence ID" value="RQM37799.1"/>
    <property type="molecule type" value="Genomic_DNA"/>
</dbReference>
<keyword evidence="2" id="KW-0812">Transmembrane</keyword>
<dbReference type="OrthoDB" id="6519106at2"/>
<dbReference type="PANTHER" id="PTHR40278">
    <property type="entry name" value="DNA UTILIZATION PROTEIN HOFN"/>
    <property type="match status" value="1"/>
</dbReference>
<dbReference type="RefSeq" id="WP_124233555.1">
    <property type="nucleotide sequence ID" value="NZ_RHHM01000009.1"/>
</dbReference>
<gene>
    <name evidence="3" type="ORF">EB241_13150</name>
</gene>
<comment type="caution">
    <text evidence="3">The sequence shown here is derived from an EMBL/GenBank/DDBJ whole genome shotgun (WGS) entry which is preliminary data.</text>
</comment>
<evidence type="ECO:0000256" key="1">
    <source>
        <dbReference type="SAM" id="Coils"/>
    </source>
</evidence>
<dbReference type="AlphaFoldDB" id="A0A3N6UPB8"/>
<protein>
    <recommendedName>
        <fullName evidence="5">Fimbrial assembly protein</fullName>
    </recommendedName>
</protein>
<reference evidence="3 4" key="1">
    <citation type="submission" date="2018-10" db="EMBL/GenBank/DDBJ databases">
        <title>Draft genome sequence for the type isolate of Erwinia psidii, agent causal of bacterial blight in guava (Psidium guajava) and wilt and die-back of Eucalyptus spp.</title>
        <authorList>
            <person name="Hermenegildo P.S."/>
            <person name="Santos S.A."/>
            <person name="Guimaraes L.M.S."/>
            <person name="Vidigal P.M.P."/>
            <person name="Pereira I.C."/>
            <person name="Badel J.L."/>
            <person name="Alfenas-Zerbini P."/>
            <person name="Ferreira M.A.S.V."/>
            <person name="Alfenas A.C."/>
        </authorList>
    </citation>
    <scope>NUCLEOTIDE SEQUENCE [LARGE SCALE GENOMIC DNA]</scope>
    <source>
        <strain evidence="3 4">IBSBF 435</strain>
    </source>
</reference>
<evidence type="ECO:0000256" key="2">
    <source>
        <dbReference type="SAM" id="Phobius"/>
    </source>
</evidence>
<accession>A0A3N6UPB8</accession>
<sequence length="192" mass="21704">MVLVNFLPWRDQLLRARLHRWSLILLVLLAVFLAGLLPVVGLHTLNTQLAKAVQRQHEAGQQLNGVKVRIDALTRQRESLQQQFILQQQQQAHMAGWADFAGGLAMKLPATLWLSELNKTPQRLTLAGFCLAIADVRLLRQQLLQAPLFSEVRTGKLSRDRQGVIRFSLQAVLKHNTVEISEQRTKKGGEKP</sequence>
<keyword evidence="4" id="KW-1185">Reference proteome</keyword>
<organism evidence="3 4">
    <name type="scientific">Erwinia psidii</name>
    <dbReference type="NCBI Taxonomy" id="69224"/>
    <lineage>
        <taxon>Bacteria</taxon>
        <taxon>Pseudomonadati</taxon>
        <taxon>Pseudomonadota</taxon>
        <taxon>Gammaproteobacteria</taxon>
        <taxon>Enterobacterales</taxon>
        <taxon>Erwiniaceae</taxon>
        <taxon>Erwinia</taxon>
    </lineage>
</organism>
<name>A0A3N6UPB8_9GAMM</name>
<feature type="transmembrane region" description="Helical" evidence="2">
    <location>
        <begin position="21"/>
        <end position="45"/>
    </location>
</feature>
<keyword evidence="2" id="KW-0472">Membrane</keyword>
<proteinExistence type="predicted"/>
<evidence type="ECO:0008006" key="5">
    <source>
        <dbReference type="Google" id="ProtNLM"/>
    </source>
</evidence>
<dbReference type="Proteomes" id="UP000279457">
    <property type="component" value="Unassembled WGS sequence"/>
</dbReference>
<feature type="coiled-coil region" evidence="1">
    <location>
        <begin position="63"/>
        <end position="90"/>
    </location>
</feature>
<evidence type="ECO:0000313" key="4">
    <source>
        <dbReference type="Proteomes" id="UP000279457"/>
    </source>
</evidence>
<dbReference type="InterPro" id="IPR052534">
    <property type="entry name" value="Extracell_DNA_Util/SecSys_Comp"/>
</dbReference>
<keyword evidence="2" id="KW-1133">Transmembrane helix</keyword>